<reference evidence="2 3" key="1">
    <citation type="submission" date="2015-09" db="EMBL/GenBank/DDBJ databases">
        <title>Draft genome of the scarab beetle Oryctes borbonicus.</title>
        <authorList>
            <person name="Meyer J.M."/>
            <person name="Markov G.V."/>
            <person name="Baskaran P."/>
            <person name="Herrmann M."/>
            <person name="Sommer R.J."/>
            <person name="Roedelsperger C."/>
        </authorList>
    </citation>
    <scope>NUCLEOTIDE SEQUENCE [LARGE SCALE GENOMIC DNA]</scope>
    <source>
        <strain evidence="2">OB123</strain>
        <tissue evidence="2">Whole animal</tissue>
    </source>
</reference>
<dbReference type="OrthoDB" id="445152at2759"/>
<dbReference type="PANTHER" id="PTHR12517:SF0">
    <property type="entry name" value="INTERMEMBRANE LIPID TRANSFER PROTEIN VPS13B"/>
    <property type="match status" value="1"/>
</dbReference>
<name>A0A0T6AUE4_9SCAR</name>
<dbReference type="InterPro" id="IPR039782">
    <property type="entry name" value="VPS13B"/>
</dbReference>
<feature type="non-terminal residue" evidence="2">
    <location>
        <position position="1"/>
    </location>
</feature>
<dbReference type="AlphaFoldDB" id="A0A0T6AUE4"/>
<dbReference type="EMBL" id="LJIG01022829">
    <property type="protein sequence ID" value="KRT78501.1"/>
    <property type="molecule type" value="Genomic_DNA"/>
</dbReference>
<protein>
    <submittedName>
        <fullName evidence="2">Uncharacterized protein</fullName>
    </submittedName>
</protein>
<evidence type="ECO:0000313" key="2">
    <source>
        <dbReference type="EMBL" id="KRT78501.1"/>
    </source>
</evidence>
<evidence type="ECO:0000256" key="1">
    <source>
        <dbReference type="SAM" id="MobiDB-lite"/>
    </source>
</evidence>
<comment type="caution">
    <text evidence="2">The sequence shown here is derived from an EMBL/GenBank/DDBJ whole genome shotgun (WGS) entry which is preliminary data.</text>
</comment>
<feature type="non-terminal residue" evidence="2">
    <location>
        <position position="257"/>
    </location>
</feature>
<dbReference type="Proteomes" id="UP000051574">
    <property type="component" value="Unassembled WGS sequence"/>
</dbReference>
<evidence type="ECO:0000313" key="3">
    <source>
        <dbReference type="Proteomes" id="UP000051574"/>
    </source>
</evidence>
<feature type="region of interest" description="Disordered" evidence="1">
    <location>
        <begin position="172"/>
        <end position="210"/>
    </location>
</feature>
<keyword evidence="3" id="KW-1185">Reference proteome</keyword>
<sequence>PCMEVLIEDVILEKIVTNATFAINTSLGSIKAFIFDPTTVVPSVPARILGKVSKMLHTSFRTPKLISILNSVVARDMHQVLFISGPEYNAAPSREGRQEPAVPLLKIILQFPLNPLNQHHPSIAMFNLQEIRIFLDPILFRWFLYVPTILQPKSDFVYDLLLKKTKSVSESSSAVETPRKAGTPRESIHSSSDREPLYTTPKIPKQVKDEEAADPQEVIYNFLNKWFTVWKGLLLFGDISQCTIYLPTESLSTVGSQ</sequence>
<accession>A0A0T6AUE4</accession>
<organism evidence="2 3">
    <name type="scientific">Oryctes borbonicus</name>
    <dbReference type="NCBI Taxonomy" id="1629725"/>
    <lineage>
        <taxon>Eukaryota</taxon>
        <taxon>Metazoa</taxon>
        <taxon>Ecdysozoa</taxon>
        <taxon>Arthropoda</taxon>
        <taxon>Hexapoda</taxon>
        <taxon>Insecta</taxon>
        <taxon>Pterygota</taxon>
        <taxon>Neoptera</taxon>
        <taxon>Endopterygota</taxon>
        <taxon>Coleoptera</taxon>
        <taxon>Polyphaga</taxon>
        <taxon>Scarabaeiformia</taxon>
        <taxon>Scarabaeidae</taxon>
        <taxon>Dynastinae</taxon>
        <taxon>Oryctes</taxon>
    </lineage>
</organism>
<gene>
    <name evidence="2" type="ORF">AMK59_7592</name>
</gene>
<dbReference type="PANTHER" id="PTHR12517">
    <property type="entry name" value="VACUOLAR PROTEIN SORTING-ASSOCIATED PROTEIN 13B"/>
    <property type="match status" value="1"/>
</dbReference>
<proteinExistence type="predicted"/>
<feature type="compositionally biased region" description="Basic and acidic residues" evidence="1">
    <location>
        <begin position="186"/>
        <end position="196"/>
    </location>
</feature>